<dbReference type="SUPFAM" id="SSF53474">
    <property type="entry name" value="alpha/beta-Hydrolases"/>
    <property type="match status" value="1"/>
</dbReference>
<accession>A0A370I014</accession>
<dbReference type="Proteomes" id="UP000254869">
    <property type="component" value="Unassembled WGS sequence"/>
</dbReference>
<gene>
    <name evidence="4" type="ORF">DFR76_109444</name>
</gene>
<feature type="chain" id="PRO_5038677005" evidence="1">
    <location>
        <begin position="23"/>
        <end position="497"/>
    </location>
</feature>
<dbReference type="Pfam" id="PF00561">
    <property type="entry name" value="Abhydrolase_1"/>
    <property type="match status" value="1"/>
</dbReference>
<name>A0A370I014_9NOCA</name>
<dbReference type="InterPro" id="IPR029058">
    <property type="entry name" value="AB_hydrolase_fold"/>
</dbReference>
<dbReference type="PANTHER" id="PTHR43798">
    <property type="entry name" value="MONOACYLGLYCEROL LIPASE"/>
    <property type="match status" value="1"/>
</dbReference>
<keyword evidence="1" id="KW-0732">Signal</keyword>
<keyword evidence="4" id="KW-0378">Hydrolase</keyword>
<dbReference type="Gene3D" id="3.40.50.1820">
    <property type="entry name" value="alpha/beta hydrolase"/>
    <property type="match status" value="1"/>
</dbReference>
<dbReference type="InterPro" id="IPR050266">
    <property type="entry name" value="AB_hydrolase_sf"/>
</dbReference>
<dbReference type="STRING" id="1210086.GCA_001613105_03437"/>
<evidence type="ECO:0000259" key="2">
    <source>
        <dbReference type="Pfam" id="PF00561"/>
    </source>
</evidence>
<comment type="caution">
    <text evidence="4">The sequence shown here is derived from an EMBL/GenBank/DDBJ whole genome shotgun (WGS) entry which is preliminary data.</text>
</comment>
<evidence type="ECO:0000313" key="4">
    <source>
        <dbReference type="EMBL" id="RDI64103.1"/>
    </source>
</evidence>
<dbReference type="AlphaFoldDB" id="A0A370I014"/>
<evidence type="ECO:0000259" key="3">
    <source>
        <dbReference type="Pfam" id="PF08386"/>
    </source>
</evidence>
<dbReference type="EMBL" id="QQBC01000009">
    <property type="protein sequence ID" value="RDI64103.1"/>
    <property type="molecule type" value="Genomic_DNA"/>
</dbReference>
<dbReference type="GO" id="GO:0016020">
    <property type="term" value="C:membrane"/>
    <property type="evidence" value="ECO:0007669"/>
    <property type="project" value="TreeGrafter"/>
</dbReference>
<protein>
    <submittedName>
        <fullName evidence="4">Alpha/beta hydrolase family protein</fullName>
    </submittedName>
</protein>
<keyword evidence="5" id="KW-1185">Reference proteome</keyword>
<dbReference type="PANTHER" id="PTHR43798:SF27">
    <property type="entry name" value="HYDROLASE ALPHA_BETA HYDROLASE FOLD FAMILY"/>
    <property type="match status" value="1"/>
</dbReference>
<dbReference type="GO" id="GO:0016787">
    <property type="term" value="F:hydrolase activity"/>
    <property type="evidence" value="ECO:0007669"/>
    <property type="project" value="UniProtKB-KW"/>
</dbReference>
<dbReference type="PROSITE" id="PS51257">
    <property type="entry name" value="PROKAR_LIPOPROTEIN"/>
    <property type="match status" value="1"/>
</dbReference>
<organism evidence="4 5">
    <name type="scientific">Nocardia pseudobrasiliensis</name>
    <dbReference type="NCBI Taxonomy" id="45979"/>
    <lineage>
        <taxon>Bacteria</taxon>
        <taxon>Bacillati</taxon>
        <taxon>Actinomycetota</taxon>
        <taxon>Actinomycetes</taxon>
        <taxon>Mycobacteriales</taxon>
        <taxon>Nocardiaceae</taxon>
        <taxon>Nocardia</taxon>
    </lineage>
</organism>
<feature type="signal peptide" evidence="1">
    <location>
        <begin position="1"/>
        <end position="22"/>
    </location>
</feature>
<evidence type="ECO:0000313" key="5">
    <source>
        <dbReference type="Proteomes" id="UP000254869"/>
    </source>
</evidence>
<feature type="domain" description="AB hydrolase-1" evidence="2">
    <location>
        <begin position="85"/>
        <end position="243"/>
    </location>
</feature>
<dbReference type="Pfam" id="PF08386">
    <property type="entry name" value="Abhydrolase_4"/>
    <property type="match status" value="1"/>
</dbReference>
<proteinExistence type="predicted"/>
<dbReference type="RefSeq" id="WP_067998779.1">
    <property type="nucleotide sequence ID" value="NZ_QQBC01000009.1"/>
</dbReference>
<reference evidence="4 5" key="1">
    <citation type="submission" date="2018-07" db="EMBL/GenBank/DDBJ databases">
        <title>Genomic Encyclopedia of Type Strains, Phase IV (KMG-IV): sequencing the most valuable type-strain genomes for metagenomic binning, comparative biology and taxonomic classification.</title>
        <authorList>
            <person name="Goeker M."/>
        </authorList>
    </citation>
    <scope>NUCLEOTIDE SEQUENCE [LARGE SCALE GENOMIC DNA]</scope>
    <source>
        <strain evidence="4 5">DSM 44290</strain>
    </source>
</reference>
<dbReference type="InterPro" id="IPR013595">
    <property type="entry name" value="Pept_S33_TAP-like_C"/>
</dbReference>
<sequence length="497" mass="52242">MRGLRKTVGVALAATVVAGVLAGCGGASKDASPAPHWCPTVAERVVECGVLPRPLVADRPELGEVPVGYALVRRQHADKPSAGTIVPNPGGPGVPLIAHAQEAAALSSAMLDDHDLLLIDPRGTGVSGPIDCDVTEREFQLGTREQQVTAAQHCGERLGPRTAGYTTAATADDFDAVRAKLGIDKVVLYGISYGTYLMPVYAQRHPDHVQSIVLTGAYPADFDKLQRPNAEAVSLTLRRICERSGACDGPTAVADLRATAQRLRDKPIAVDGPNPVLLTEGKLASLIFEEGTSNIGADPAALTPLGMLPAALHAAVRGDDGPLREFANRITAGTPYEKIGAYIAVTCNDYAQFWSPEATVPQREQQYHRALAAVPELGAFSSEGFAEAQRDHGNVCLRWPGGSNPRPDQMREPMPNVPVLVLSGDLDAVTPDANGKLAAARFPRSIFLSVPNTGHVPDLEPSGCVVGLVSEFVRTGTLASTDCVATIPPIAVTPVSK</sequence>
<evidence type="ECO:0000256" key="1">
    <source>
        <dbReference type="SAM" id="SignalP"/>
    </source>
</evidence>
<dbReference type="InterPro" id="IPR000073">
    <property type="entry name" value="AB_hydrolase_1"/>
</dbReference>
<feature type="domain" description="Peptidase S33 tripeptidyl aminopeptidase-like C-terminal" evidence="3">
    <location>
        <begin position="386"/>
        <end position="482"/>
    </location>
</feature>